<feature type="compositionally biased region" description="Basic and acidic residues" evidence="5">
    <location>
        <begin position="521"/>
        <end position="551"/>
    </location>
</feature>
<dbReference type="InterPro" id="IPR053051">
    <property type="entry name" value="HDAC_complex_subunit"/>
</dbReference>
<feature type="compositionally biased region" description="Basic and acidic residues" evidence="5">
    <location>
        <begin position="272"/>
        <end position="316"/>
    </location>
</feature>
<gene>
    <name evidence="7" type="ORF">CC85DRAFT_310108</name>
</gene>
<dbReference type="InterPro" id="IPR019786">
    <property type="entry name" value="Zinc_finger_PHD-type_CS"/>
</dbReference>
<evidence type="ECO:0000313" key="7">
    <source>
        <dbReference type="EMBL" id="KLT46080.1"/>
    </source>
</evidence>
<feature type="compositionally biased region" description="Basic and acidic residues" evidence="5">
    <location>
        <begin position="457"/>
        <end position="477"/>
    </location>
</feature>
<organism evidence="7 8">
    <name type="scientific">Cutaneotrichosporon oleaginosum</name>
    <dbReference type="NCBI Taxonomy" id="879819"/>
    <lineage>
        <taxon>Eukaryota</taxon>
        <taxon>Fungi</taxon>
        <taxon>Dikarya</taxon>
        <taxon>Basidiomycota</taxon>
        <taxon>Agaricomycotina</taxon>
        <taxon>Tremellomycetes</taxon>
        <taxon>Trichosporonales</taxon>
        <taxon>Trichosporonaceae</taxon>
        <taxon>Cutaneotrichosporon</taxon>
    </lineage>
</organism>
<evidence type="ECO:0000259" key="6">
    <source>
        <dbReference type="PROSITE" id="PS50016"/>
    </source>
</evidence>
<dbReference type="InterPro" id="IPR019787">
    <property type="entry name" value="Znf_PHD-finger"/>
</dbReference>
<feature type="region of interest" description="Disordered" evidence="5">
    <location>
        <begin position="1071"/>
        <end position="1144"/>
    </location>
</feature>
<evidence type="ECO:0000313" key="8">
    <source>
        <dbReference type="Proteomes" id="UP000053611"/>
    </source>
</evidence>
<dbReference type="EMBL" id="KQ087178">
    <property type="protein sequence ID" value="KLT46080.1"/>
    <property type="molecule type" value="Genomic_DNA"/>
</dbReference>
<feature type="domain" description="PHD-type" evidence="6">
    <location>
        <begin position="345"/>
        <end position="395"/>
    </location>
</feature>
<evidence type="ECO:0000256" key="2">
    <source>
        <dbReference type="ARBA" id="ARBA00022771"/>
    </source>
</evidence>
<dbReference type="PROSITE" id="PS50016">
    <property type="entry name" value="ZF_PHD_2"/>
    <property type="match status" value="1"/>
</dbReference>
<dbReference type="AlphaFoldDB" id="A0A0J0XYF3"/>
<dbReference type="PROSITE" id="PS01359">
    <property type="entry name" value="ZF_PHD_1"/>
    <property type="match status" value="1"/>
</dbReference>
<name>A0A0J0XYF3_9TREE</name>
<dbReference type="RefSeq" id="XP_018282571.1">
    <property type="nucleotide sequence ID" value="XM_018425881.1"/>
</dbReference>
<dbReference type="InterPro" id="IPR011011">
    <property type="entry name" value="Znf_FYVE_PHD"/>
</dbReference>
<dbReference type="Gene3D" id="3.30.40.10">
    <property type="entry name" value="Zinc/RING finger domain, C3HC4 (zinc finger)"/>
    <property type="match status" value="1"/>
</dbReference>
<dbReference type="PANTHER" id="PTHR47793">
    <property type="entry name" value="HISTONE DEACETYLASE COMPLEX SUBUNIT CTI6"/>
    <property type="match status" value="1"/>
</dbReference>
<keyword evidence="8" id="KW-1185">Reference proteome</keyword>
<feature type="compositionally biased region" description="Basic and acidic residues" evidence="5">
    <location>
        <begin position="876"/>
        <end position="887"/>
    </location>
</feature>
<accession>A0A0J0XYF3</accession>
<keyword evidence="1" id="KW-0479">Metal-binding</keyword>
<keyword evidence="3" id="KW-0862">Zinc</keyword>
<dbReference type="PANTHER" id="PTHR47793:SF1">
    <property type="entry name" value="HISTONE DEACETYLASE COMPLEX SUBUNIT CTI6"/>
    <property type="match status" value="1"/>
</dbReference>
<feature type="compositionally biased region" description="Polar residues" evidence="5">
    <location>
        <begin position="71"/>
        <end position="85"/>
    </location>
</feature>
<dbReference type="OrthoDB" id="79252at2759"/>
<dbReference type="InterPro" id="IPR013083">
    <property type="entry name" value="Znf_RING/FYVE/PHD"/>
</dbReference>
<evidence type="ECO:0000256" key="1">
    <source>
        <dbReference type="ARBA" id="ARBA00022723"/>
    </source>
</evidence>
<reference evidence="7 8" key="1">
    <citation type="submission" date="2015-03" db="EMBL/GenBank/DDBJ databases">
        <title>Genomics and transcriptomics of the oil-accumulating basidiomycete yeast T. oleaginosus allow insights into substrate utilization and the diverse evolutionary trajectories of mating systems in fungi.</title>
        <authorList>
            <consortium name="DOE Joint Genome Institute"/>
            <person name="Kourist R."/>
            <person name="Kracht O."/>
            <person name="Bracharz F."/>
            <person name="Lipzen A."/>
            <person name="Nolan M."/>
            <person name="Ohm R."/>
            <person name="Grigoriev I."/>
            <person name="Sun S."/>
            <person name="Heitman J."/>
            <person name="Bruck T."/>
            <person name="Nowrousian M."/>
        </authorList>
    </citation>
    <scope>NUCLEOTIDE SEQUENCE [LARGE SCALE GENOMIC DNA]</scope>
    <source>
        <strain evidence="7 8">IBC0246</strain>
    </source>
</reference>
<feature type="compositionally biased region" description="Acidic residues" evidence="5">
    <location>
        <begin position="317"/>
        <end position="343"/>
    </location>
</feature>
<evidence type="ECO:0000256" key="5">
    <source>
        <dbReference type="SAM" id="MobiDB-lite"/>
    </source>
</evidence>
<keyword evidence="2 4" id="KW-0863">Zinc-finger</keyword>
<feature type="compositionally biased region" description="Pro residues" evidence="5">
    <location>
        <begin position="812"/>
        <end position="822"/>
    </location>
</feature>
<feature type="region of interest" description="Disordered" evidence="5">
    <location>
        <begin position="1"/>
        <end position="344"/>
    </location>
</feature>
<feature type="compositionally biased region" description="Pro residues" evidence="5">
    <location>
        <begin position="853"/>
        <end position="874"/>
    </location>
</feature>
<dbReference type="InterPro" id="IPR001965">
    <property type="entry name" value="Znf_PHD"/>
</dbReference>
<dbReference type="GO" id="GO:0008270">
    <property type="term" value="F:zinc ion binding"/>
    <property type="evidence" value="ECO:0007669"/>
    <property type="project" value="UniProtKB-KW"/>
</dbReference>
<feature type="region of interest" description="Disordered" evidence="5">
    <location>
        <begin position="916"/>
        <end position="951"/>
    </location>
</feature>
<dbReference type="Proteomes" id="UP000053611">
    <property type="component" value="Unassembled WGS sequence"/>
</dbReference>
<feature type="compositionally biased region" description="Low complexity" evidence="5">
    <location>
        <begin position="605"/>
        <end position="615"/>
    </location>
</feature>
<dbReference type="Pfam" id="PF20826">
    <property type="entry name" value="PHD_5"/>
    <property type="match status" value="1"/>
</dbReference>
<dbReference type="SUPFAM" id="SSF57903">
    <property type="entry name" value="FYVE/PHD zinc finger"/>
    <property type="match status" value="1"/>
</dbReference>
<feature type="compositionally biased region" description="Pro residues" evidence="5">
    <location>
        <begin position="51"/>
        <end position="67"/>
    </location>
</feature>
<dbReference type="SMART" id="SM00249">
    <property type="entry name" value="PHD"/>
    <property type="match status" value="1"/>
</dbReference>
<feature type="region of interest" description="Disordered" evidence="5">
    <location>
        <begin position="430"/>
        <end position="632"/>
    </location>
</feature>
<feature type="compositionally biased region" description="Low complexity" evidence="5">
    <location>
        <begin position="1071"/>
        <end position="1096"/>
    </location>
</feature>
<sequence>MEARRRQASASTSTSYSHDDAKTPGKGSGGVTPSLEGDDDAAPRRTRNRNPLPPQVGPLFPPLPPRPAKNSPKNSPKTASRSPSGKFQRLASASALSSVMGDDSPENATADDMGAGRDAHPASASSLSPPPPVDDDMLVDSSAQQKNEGNGDDWDAYHRRRGVRSFSGAKSGAVKVEPIEAEPVPEEHAAESEAAAEVEAEATENGQDVEMGGEAEGAAEGDDEVGGEGEADAAEANVSNGNAEADGDERSRKETSAATSAEPPHRNPRKRRGEEQLLLDDHLLPKEMRQHAPIPPRRDKSVKRSEPEEAPPKEEPAELEEAETEEVEVEEVGDDADDGDDSGEITRCVCKREEDIDVMMIQCDKCNVWQHGACVGIWGDDEAPDEYFCEECKPELHGPLKKWMRHCGRNPANFVPPEPEDLLKLYHATDKHPPSQSKRWATELPPQPKPPSRSHRKKEDDDDRRSSRKSVAAEKTARPPSSKDAARDRRRGRRQSTDLSLSGSPPRHEPKKRSTMNSRDAAYEEAVKAALEASRREASGEKEEQPAVEERKRRRPDNDEGEQQEAKKGKKKEKKDEEDGETTPAPAPKPKHPNQYTYRPKGDRSAAAASPMRARGTPQPTGPPPAHDHGTRRAGAIANNLASQPYSAMTVHNLNWYLPDHLLPCADILETPTPVPLEVPSPRTLQYLPRTHFTNQRYGPFTDERDEEGRLILPDDMPLREVEGEAVNHREPPTRVRYPVKRITTAEMRKRVRNLLEYVGRVQDEEARRAERAAKIGIPPTSAPRPRLPPLGEDGREGSQPNGEAAERPSVQPLPPGPPPPTASQLLDEFTRDLISFQEAFNTGDFESLPFAQPRPQPPTPEPEPTPELEPTPEPGDLREHGVMAEHELDMDAAPETDAVVAMSEQTVVIEEGMVEESADVEDIKAEPPQEVSVDETEAAPEVPSARGPAAELTEPMVEEPLEMSSQSPVQPSVAEEVTVDEPVLDAEAMDVDEPPAALAAEIVTAPAEATLATAVVEDDAMEVDMDIDSSAGSIPPPAVHTANPAALPTEAEFALPEPSASEVAPNVTVAAAPAKHSSQTAAEPAAPPTETFSEPLAPTPVSEIPDSLSADLKVPLVMGRPESENSEVEERERESIATEVVAS</sequence>
<dbReference type="CDD" id="cd15550">
    <property type="entry name" value="PHD_MLL5"/>
    <property type="match status" value="1"/>
</dbReference>
<feature type="region of interest" description="Disordered" evidence="5">
    <location>
        <begin position="766"/>
        <end position="887"/>
    </location>
</feature>
<dbReference type="STRING" id="879819.A0A0J0XYF3"/>
<evidence type="ECO:0000256" key="4">
    <source>
        <dbReference type="PROSITE-ProRule" id="PRU00146"/>
    </source>
</evidence>
<dbReference type="GeneID" id="28986484"/>
<protein>
    <recommendedName>
        <fullName evidence="6">PHD-type domain-containing protein</fullName>
    </recommendedName>
</protein>
<proteinExistence type="predicted"/>
<feature type="compositionally biased region" description="Acidic residues" evidence="5">
    <location>
        <begin position="211"/>
        <end position="233"/>
    </location>
</feature>
<evidence type="ECO:0000256" key="3">
    <source>
        <dbReference type="ARBA" id="ARBA00022833"/>
    </source>
</evidence>